<feature type="coiled-coil region" evidence="1">
    <location>
        <begin position="25"/>
        <end position="52"/>
    </location>
</feature>
<accession>A0A8S1VIN9</accession>
<dbReference type="AlphaFoldDB" id="A0A8S1VIN9"/>
<protein>
    <submittedName>
        <fullName evidence="3">Uncharacterized protein</fullName>
    </submittedName>
</protein>
<proteinExistence type="predicted"/>
<dbReference type="OMA" id="HYHVLKL"/>
<evidence type="ECO:0000313" key="3">
    <source>
        <dbReference type="EMBL" id="CAD8174606.1"/>
    </source>
</evidence>
<evidence type="ECO:0000256" key="2">
    <source>
        <dbReference type="SAM" id="MobiDB-lite"/>
    </source>
</evidence>
<feature type="region of interest" description="Disordered" evidence="2">
    <location>
        <begin position="698"/>
        <end position="722"/>
    </location>
</feature>
<dbReference type="Proteomes" id="UP000683925">
    <property type="component" value="Unassembled WGS sequence"/>
</dbReference>
<feature type="coiled-coil region" evidence="1">
    <location>
        <begin position="481"/>
        <end position="508"/>
    </location>
</feature>
<dbReference type="OrthoDB" id="10320694at2759"/>
<sequence length="722" mass="84946">MDEFSIETRIRQVVYELSQPLMIRLSDCLKQIDEQQLNIDSLKQQIRQQNESQQSNQFEAAKRYTQIDILLKQQRILELEIIKNQNQASQSSTQLKSKIELIEKEIEQQKSHSQFVINSQLKTQNDLDQLGKKQTEYSEIFNKKIDEFFKDYYTFFIDCRNQVSQIQKSEQFLLKDFQNQNLQLEQLGIHKDLQEKKLSSLAERVEWIINEMNHLVNEDYLQFTLDKEEKSRAEDNQLLKGTISNLQSQIEVYNLSIDERIKGLEMLELQNRQQADSFQQLLNNQTDNFQKHFNQISKELLDYNKTLNKIDEFQKKIQEKIPAIVNSHLAVFQANFSSQMNKLADQFHSLKATIAKEMSQEFNYKLDDIRSQLLNESLKQQSIKLAAFESQMLEQKKKQQKKDVELQVILSDNSLSQQEQLQNFIIEQIDIKLTNCLQIGQKVGRINSLSSKGGYNLTQVGQGENQELLDENLEDMKTSVKQMLLDMKDEMEQKLKEYETGYTAAMQNFDKNHYHVLKLKSDIFNDTEYLNNQIKILFREKDVINRKFQLLLQLFSGNTEIAQITAAYLLKQSKGPIKFTSVIGTVFELRNEVCNYRQLNYSIEDLLKKSLQSVIDCWDKSELLEVREYNPHWYFNKYIYKNLGGQSKTLDRSQDKTIILTTQTQADSEVYINRSGRQRNLSQRHSILMSLDSTRPKRVAANSVMKQSERDDSNERFPKVKK</sequence>
<evidence type="ECO:0000256" key="1">
    <source>
        <dbReference type="SAM" id="Coils"/>
    </source>
</evidence>
<feature type="compositionally biased region" description="Basic and acidic residues" evidence="2">
    <location>
        <begin position="707"/>
        <end position="722"/>
    </location>
</feature>
<organism evidence="3 4">
    <name type="scientific">Paramecium octaurelia</name>
    <dbReference type="NCBI Taxonomy" id="43137"/>
    <lineage>
        <taxon>Eukaryota</taxon>
        <taxon>Sar</taxon>
        <taxon>Alveolata</taxon>
        <taxon>Ciliophora</taxon>
        <taxon>Intramacronucleata</taxon>
        <taxon>Oligohymenophorea</taxon>
        <taxon>Peniculida</taxon>
        <taxon>Parameciidae</taxon>
        <taxon>Paramecium</taxon>
    </lineage>
</organism>
<dbReference type="EMBL" id="CAJJDP010000063">
    <property type="protein sequence ID" value="CAD8174606.1"/>
    <property type="molecule type" value="Genomic_DNA"/>
</dbReference>
<evidence type="ECO:0000313" key="4">
    <source>
        <dbReference type="Proteomes" id="UP000683925"/>
    </source>
</evidence>
<gene>
    <name evidence="3" type="ORF">POCTA_138.1.T0640067</name>
</gene>
<keyword evidence="1" id="KW-0175">Coiled coil</keyword>
<reference evidence="3" key="1">
    <citation type="submission" date="2021-01" db="EMBL/GenBank/DDBJ databases">
        <authorList>
            <consortium name="Genoscope - CEA"/>
            <person name="William W."/>
        </authorList>
    </citation>
    <scope>NUCLEOTIDE SEQUENCE</scope>
</reference>
<name>A0A8S1VIN9_PAROT</name>
<comment type="caution">
    <text evidence="3">The sequence shown here is derived from an EMBL/GenBank/DDBJ whole genome shotgun (WGS) entry which is preliminary data.</text>
</comment>
<keyword evidence="4" id="KW-1185">Reference proteome</keyword>